<feature type="domain" description="B box-type" evidence="3">
    <location>
        <begin position="82"/>
        <end position="114"/>
    </location>
</feature>
<evidence type="ECO:0000256" key="2">
    <source>
        <dbReference type="SAM" id="MobiDB-lite"/>
    </source>
</evidence>
<dbReference type="Gene3D" id="3.30.160.60">
    <property type="entry name" value="Classic Zinc Finger"/>
    <property type="match status" value="1"/>
</dbReference>
<dbReference type="GO" id="GO:0008270">
    <property type="term" value="F:zinc ion binding"/>
    <property type="evidence" value="ECO:0007669"/>
    <property type="project" value="UniProtKB-KW"/>
</dbReference>
<dbReference type="InterPro" id="IPR000315">
    <property type="entry name" value="Znf_B-box"/>
</dbReference>
<dbReference type="InterPro" id="IPR047153">
    <property type="entry name" value="TRIM45/56/19-like"/>
</dbReference>
<feature type="region of interest" description="Disordered" evidence="2">
    <location>
        <begin position="294"/>
        <end position="342"/>
    </location>
</feature>
<dbReference type="PANTHER" id="PTHR25462">
    <property type="entry name" value="BONUS, ISOFORM C-RELATED"/>
    <property type="match status" value="1"/>
</dbReference>
<gene>
    <name evidence="4" type="ORF">BaRGS_00039600</name>
</gene>
<evidence type="ECO:0000313" key="5">
    <source>
        <dbReference type="Proteomes" id="UP001519460"/>
    </source>
</evidence>
<organism evidence="4 5">
    <name type="scientific">Batillaria attramentaria</name>
    <dbReference type="NCBI Taxonomy" id="370345"/>
    <lineage>
        <taxon>Eukaryota</taxon>
        <taxon>Metazoa</taxon>
        <taxon>Spiralia</taxon>
        <taxon>Lophotrochozoa</taxon>
        <taxon>Mollusca</taxon>
        <taxon>Gastropoda</taxon>
        <taxon>Caenogastropoda</taxon>
        <taxon>Sorbeoconcha</taxon>
        <taxon>Cerithioidea</taxon>
        <taxon>Batillariidae</taxon>
        <taxon>Batillaria</taxon>
    </lineage>
</organism>
<dbReference type="SUPFAM" id="SSF57845">
    <property type="entry name" value="B-box zinc-binding domain"/>
    <property type="match status" value="1"/>
</dbReference>
<name>A0ABD0J2J5_9CAEN</name>
<keyword evidence="5" id="KW-1185">Reference proteome</keyword>
<proteinExistence type="predicted"/>
<dbReference type="Proteomes" id="UP001519460">
    <property type="component" value="Unassembled WGS sequence"/>
</dbReference>
<evidence type="ECO:0000313" key="4">
    <source>
        <dbReference type="EMBL" id="KAK7454112.1"/>
    </source>
</evidence>
<keyword evidence="1" id="KW-0479">Metal-binding</keyword>
<dbReference type="AlphaFoldDB" id="A0ABD0J2J5"/>
<keyword evidence="1" id="KW-0862">Zinc</keyword>
<comment type="caution">
    <text evidence="4">The sequence shown here is derived from an EMBL/GenBank/DDBJ whole genome shotgun (WGS) entry which is preliminary data.</text>
</comment>
<dbReference type="PANTHER" id="PTHR25462:SF296">
    <property type="entry name" value="MEIOTIC P26, ISOFORM F"/>
    <property type="match status" value="1"/>
</dbReference>
<feature type="non-terminal residue" evidence="4">
    <location>
        <position position="342"/>
    </location>
</feature>
<dbReference type="PROSITE" id="PS50119">
    <property type="entry name" value="ZF_BBOX"/>
    <property type="match status" value="1"/>
</dbReference>
<protein>
    <recommendedName>
        <fullName evidence="3">B box-type domain-containing protein</fullName>
    </recommendedName>
</protein>
<keyword evidence="1" id="KW-0863">Zinc-finger</keyword>
<reference evidence="4 5" key="1">
    <citation type="journal article" date="2023" name="Sci. Data">
        <title>Genome assembly of the Korean intertidal mud-creeper Batillaria attramentaria.</title>
        <authorList>
            <person name="Patra A.K."/>
            <person name="Ho P.T."/>
            <person name="Jun S."/>
            <person name="Lee S.J."/>
            <person name="Kim Y."/>
            <person name="Won Y.J."/>
        </authorList>
    </citation>
    <scope>NUCLEOTIDE SEQUENCE [LARGE SCALE GENOMIC DNA]</scope>
    <source>
        <strain evidence="4">Wonlab-2016</strain>
    </source>
</reference>
<dbReference type="EMBL" id="JACVVK020000705">
    <property type="protein sequence ID" value="KAK7454112.1"/>
    <property type="molecule type" value="Genomic_DNA"/>
</dbReference>
<accession>A0ABD0J2J5</accession>
<dbReference type="CDD" id="cd19756">
    <property type="entry name" value="Bbox2"/>
    <property type="match status" value="1"/>
</dbReference>
<evidence type="ECO:0000259" key="3">
    <source>
        <dbReference type="PROSITE" id="PS50119"/>
    </source>
</evidence>
<evidence type="ECO:0000256" key="1">
    <source>
        <dbReference type="PROSITE-ProRule" id="PRU00024"/>
    </source>
</evidence>
<feature type="compositionally biased region" description="Pro residues" evidence="2">
    <location>
        <begin position="325"/>
        <end position="334"/>
    </location>
</feature>
<sequence length="342" mass="38147">MTRQGPAAPAHLARGLSAMNRTTGAKDDTLILLSAQTPREACVFVNTPTFMKTADEFTSDGSRGKIKALRLLFDREERLASSHRAPCEKHHDRSAELFCEDHRMAICPHCVLEHCQCSKLNSLAGVVEQERVALSERVRVLRDKENTLTVQIGQLEQEVRDAQAHWATMRDEVNATFDHLNEKLETRRHEMLAFLDDKEAVFIEPKKEEQRVLNKERVKAGAHASSADRLVKEASDGALLGMLDKLKGRLDVVEKPFLLPDNEEEDTVAVVTFTPERVDVLERSIGELGLITMKPVRMETQGPKENEAENDDIDNEQPERAPSPGAVPRPPPGPLAYTAPLG</sequence>